<proteinExistence type="predicted"/>
<dbReference type="PANTHER" id="PTHR37984:SF5">
    <property type="entry name" value="PROTEIN NYNRIN-LIKE"/>
    <property type="match status" value="1"/>
</dbReference>
<feature type="region of interest" description="Disordered" evidence="2">
    <location>
        <begin position="1"/>
        <end position="25"/>
    </location>
</feature>
<gene>
    <name evidence="4" type="ORF">EEDITHA_LOCUS13312</name>
</gene>
<evidence type="ECO:0000259" key="3">
    <source>
        <dbReference type="PROSITE" id="PS50878"/>
    </source>
</evidence>
<dbReference type="PROSITE" id="PS50878">
    <property type="entry name" value="RT_POL"/>
    <property type="match status" value="1"/>
</dbReference>
<keyword evidence="5" id="KW-1185">Reference proteome</keyword>
<name>A0AAU9UJV1_EUPED</name>
<reference evidence="4" key="1">
    <citation type="submission" date="2022-03" db="EMBL/GenBank/DDBJ databases">
        <authorList>
            <person name="Tunstrom K."/>
        </authorList>
    </citation>
    <scope>NUCLEOTIDE SEQUENCE</scope>
</reference>
<evidence type="ECO:0000256" key="1">
    <source>
        <dbReference type="ARBA" id="ARBA00023268"/>
    </source>
</evidence>
<dbReference type="InterPro" id="IPR043502">
    <property type="entry name" value="DNA/RNA_pol_sf"/>
</dbReference>
<dbReference type="FunFam" id="3.30.70.270:FF:000164">
    <property type="match status" value="1"/>
</dbReference>
<keyword evidence="1" id="KW-0511">Multifunctional enzyme</keyword>
<dbReference type="CDD" id="cd09274">
    <property type="entry name" value="RNase_HI_RT_Ty3"/>
    <property type="match status" value="1"/>
</dbReference>
<dbReference type="InterPro" id="IPR041577">
    <property type="entry name" value="RT_RNaseH_2"/>
</dbReference>
<evidence type="ECO:0000313" key="4">
    <source>
        <dbReference type="EMBL" id="CAH2098166.1"/>
    </source>
</evidence>
<evidence type="ECO:0000256" key="2">
    <source>
        <dbReference type="SAM" id="MobiDB-lite"/>
    </source>
</evidence>
<feature type="domain" description="Reverse transcriptase" evidence="3">
    <location>
        <begin position="1"/>
        <end position="178"/>
    </location>
</feature>
<dbReference type="EMBL" id="CAKOGL010000019">
    <property type="protein sequence ID" value="CAH2098166.1"/>
    <property type="molecule type" value="Genomic_DNA"/>
</dbReference>
<dbReference type="InterPro" id="IPR043128">
    <property type="entry name" value="Rev_trsase/Diguanyl_cyclase"/>
</dbReference>
<dbReference type="InterPro" id="IPR000477">
    <property type="entry name" value="RT_dom"/>
</dbReference>
<dbReference type="AlphaFoldDB" id="A0AAU9UJV1"/>
<dbReference type="SUPFAM" id="SSF56672">
    <property type="entry name" value="DNA/RNA polymerases"/>
    <property type="match status" value="1"/>
</dbReference>
<dbReference type="GO" id="GO:0003824">
    <property type="term" value="F:catalytic activity"/>
    <property type="evidence" value="ECO:0007669"/>
    <property type="project" value="UniProtKB-KW"/>
</dbReference>
<dbReference type="Pfam" id="PF00078">
    <property type="entry name" value="RVT_1"/>
    <property type="match status" value="1"/>
</dbReference>
<sequence length="448" mass="50317">MSAGTARPSKSPWSSPLHMAPKKDASWRPCGDYRALNARTVPDRYPVRHIGDFSQNLAGSSVFSTVDLVKAYQQIPVHKDDICKTAIITPFGLFEFPYMSFGLRNAGQTFQRFVDGMVRGLDFCYPYVDDILVFSRSTSEHKEHLRILFQRLREFGMVINPSKCVFGAPEVTFLGHCINAQGTRPPKNRIEALLDFPAPKTVQAMRRFLGMINYYRRFLPGAASHQAALIDALTKINGKGSKPFPWSPKLLEEFEACKKSLSLATSLAHPDSTAKLGLFTDASSTHVGAALQQMVNNQWEPIAFFSKKLMPRQSTWPAYYRELLGVYEAVQHFRHILEVQHATIYTDHKPLVYAFSQRREKLPPAQLNQLSFISQFTTDVVHIKGTDNVVADAMSRVDAISLLTGDFRELAAAQQADEEVQELVKNCSSSLKLENIPIPDVLVSMFVL</sequence>
<dbReference type="Gene3D" id="3.30.70.270">
    <property type="match status" value="2"/>
</dbReference>
<dbReference type="GO" id="GO:0071897">
    <property type="term" value="P:DNA biosynthetic process"/>
    <property type="evidence" value="ECO:0007669"/>
    <property type="project" value="UniProtKB-ARBA"/>
</dbReference>
<dbReference type="InterPro" id="IPR050951">
    <property type="entry name" value="Retrovirus_Pol_polyprotein"/>
</dbReference>
<dbReference type="Proteomes" id="UP001153954">
    <property type="component" value="Unassembled WGS sequence"/>
</dbReference>
<accession>A0AAU9UJV1</accession>
<dbReference type="PANTHER" id="PTHR37984">
    <property type="entry name" value="PROTEIN CBG26694"/>
    <property type="match status" value="1"/>
</dbReference>
<organism evidence="4 5">
    <name type="scientific">Euphydryas editha</name>
    <name type="common">Edith's checkerspot</name>
    <dbReference type="NCBI Taxonomy" id="104508"/>
    <lineage>
        <taxon>Eukaryota</taxon>
        <taxon>Metazoa</taxon>
        <taxon>Ecdysozoa</taxon>
        <taxon>Arthropoda</taxon>
        <taxon>Hexapoda</taxon>
        <taxon>Insecta</taxon>
        <taxon>Pterygota</taxon>
        <taxon>Neoptera</taxon>
        <taxon>Endopterygota</taxon>
        <taxon>Lepidoptera</taxon>
        <taxon>Glossata</taxon>
        <taxon>Ditrysia</taxon>
        <taxon>Papilionoidea</taxon>
        <taxon>Nymphalidae</taxon>
        <taxon>Nymphalinae</taxon>
        <taxon>Euphydryas</taxon>
    </lineage>
</organism>
<dbReference type="Gene3D" id="3.10.10.10">
    <property type="entry name" value="HIV Type 1 Reverse Transcriptase, subunit A, domain 1"/>
    <property type="match status" value="1"/>
</dbReference>
<dbReference type="CDD" id="cd01647">
    <property type="entry name" value="RT_LTR"/>
    <property type="match status" value="1"/>
</dbReference>
<dbReference type="Pfam" id="PF17919">
    <property type="entry name" value="RT_RNaseH_2"/>
    <property type="match status" value="1"/>
</dbReference>
<evidence type="ECO:0000313" key="5">
    <source>
        <dbReference type="Proteomes" id="UP001153954"/>
    </source>
</evidence>
<protein>
    <recommendedName>
        <fullName evidence="3">Reverse transcriptase domain-containing protein</fullName>
    </recommendedName>
</protein>
<comment type="caution">
    <text evidence="4">The sequence shown here is derived from an EMBL/GenBank/DDBJ whole genome shotgun (WGS) entry which is preliminary data.</text>
</comment>